<protein>
    <submittedName>
        <fullName evidence="1">Uncharacterized protein</fullName>
    </submittedName>
</protein>
<gene>
    <name evidence="1" type="ORF">C9427_13560</name>
</gene>
<dbReference type="AlphaFoldDB" id="A0A2T4IVN5"/>
<evidence type="ECO:0000313" key="1">
    <source>
        <dbReference type="EMBL" id="PTE09719.1"/>
    </source>
</evidence>
<keyword evidence="2" id="KW-1185">Reference proteome</keyword>
<comment type="caution">
    <text evidence="1">The sequence shown here is derived from an EMBL/GenBank/DDBJ whole genome shotgun (WGS) entry which is preliminary data.</text>
</comment>
<dbReference type="OrthoDB" id="8101296at2"/>
<sequence length="308" mass="34400">MSMAFTSGDFPSRAHHIRALWAPVLLSPRLGSPENLVIGVASATEGDFHLAEANAWRRLHCLFGDGSETALLAARVALDTLKADLSERGQIALREPRDTFSGISFGKVREGEGSSVKQIAVTWLASLSSLYDVALAEKVDKAGDAVTATIETQVKADRLPVLVLEYVQQHRPQLSNFFNAEIREKRERQRKPRAQDIYIGFAGSFLVANFATLPAKRSNTTVDHIKRLMWDLEQDRDAAGDLDRQRKYEMIVKHQDKYDPHITEKQFDEVLGVVDELGEQGRKRDIAVVSRVTVPDIGNHLLEFERAA</sequence>
<dbReference type="EMBL" id="PZJX01000027">
    <property type="protein sequence ID" value="PTE09719.1"/>
    <property type="molecule type" value="Genomic_DNA"/>
</dbReference>
<reference evidence="1 2" key="1">
    <citation type="submission" date="2018-03" db="EMBL/GenBank/DDBJ databases">
        <title>Genome sequence of the symbiotic type strain Mesorhizobium helmanticense CSLC115NT isolated from Lotus corniculatus nodules.</title>
        <authorList>
            <person name="Sannazzaro A.I."/>
            <person name="Torres Tejerizo G.A."/>
            <person name="Dip D."/>
            <person name="Caballero M."/>
            <person name="Pistorio M."/>
            <person name="Estrella M.J."/>
        </authorList>
    </citation>
    <scope>NUCLEOTIDE SEQUENCE [LARGE SCALE GENOMIC DNA]</scope>
    <source>
        <strain evidence="1 2">CSLC115N</strain>
    </source>
</reference>
<dbReference type="Proteomes" id="UP000240259">
    <property type="component" value="Unassembled WGS sequence"/>
</dbReference>
<organism evidence="1 2">
    <name type="scientific">Mesorhizobium helmanticense</name>
    <dbReference type="NCBI Taxonomy" id="1776423"/>
    <lineage>
        <taxon>Bacteria</taxon>
        <taxon>Pseudomonadati</taxon>
        <taxon>Pseudomonadota</taxon>
        <taxon>Alphaproteobacteria</taxon>
        <taxon>Hyphomicrobiales</taxon>
        <taxon>Phyllobacteriaceae</taxon>
        <taxon>Mesorhizobium</taxon>
    </lineage>
</organism>
<accession>A0A2T4IVN5</accession>
<dbReference type="RefSeq" id="WP_107649675.1">
    <property type="nucleotide sequence ID" value="NZ_PZJX01000027.1"/>
</dbReference>
<proteinExistence type="predicted"/>
<name>A0A2T4IVN5_9HYPH</name>
<evidence type="ECO:0000313" key="2">
    <source>
        <dbReference type="Proteomes" id="UP000240259"/>
    </source>
</evidence>